<dbReference type="RefSeq" id="XP_049142872.1">
    <property type="nucleotide sequence ID" value="XM_049285729.1"/>
</dbReference>
<evidence type="ECO:0000313" key="2">
    <source>
        <dbReference type="Proteomes" id="UP000830671"/>
    </source>
</evidence>
<evidence type="ECO:0000313" key="1">
    <source>
        <dbReference type="EMBL" id="UQC81246.1"/>
    </source>
</evidence>
<proteinExistence type="predicted"/>
<dbReference type="EMBL" id="CP019475">
    <property type="protein sequence ID" value="UQC81246.1"/>
    <property type="molecule type" value="Genomic_DNA"/>
</dbReference>
<gene>
    <name evidence="1" type="ORF">CLUP02_06732</name>
</gene>
<dbReference type="Proteomes" id="UP000830671">
    <property type="component" value="Chromosome 3"/>
</dbReference>
<sequence>MSAGIILAPVGGLARAAHARYVLPSVPQSWSGSIGHAFIQDSQRGEWDASRATPYRVKGPASSGSAGVGVIDLPLSSTTSDTNWDASPMEKPRSKMVAATSLLFAEHVINHHSLTPFQRASSASFQPSNHLLSYNEAESVIPRPRAPTGFNEERLTAGDVARAVKSQNIVLFTRVRRPPDASDRRRRNCHDSRNFMKGTFFLPLGPAPCRARICQNISAGLSEARTKLPVTCNPDRTMRNAVVRFHIFQCEEGFMMEVVKHREKVSALEEQMSFQVKFEMQNSKSCRVKNCHDFGYASVVMSRVELSEANITQKKKFTRFYIIMHTRRLEYQCLVISGSGRSLDLYYSKPFIIYERGCYHLTHVMKFLDGRRTSCIATSTQLP</sequence>
<name>A0A9Q8WFE2_9PEZI</name>
<accession>A0A9Q8WFE2</accession>
<reference evidence="1" key="1">
    <citation type="journal article" date="2021" name="Mol. Plant Microbe Interact.">
        <title>Complete Genome Sequence of the Plant-Pathogenic Fungus Colletotrichum lupini.</title>
        <authorList>
            <person name="Baroncelli R."/>
            <person name="Pensec F."/>
            <person name="Da Lio D."/>
            <person name="Boufleur T."/>
            <person name="Vicente I."/>
            <person name="Sarrocco S."/>
            <person name="Picot A."/>
            <person name="Baraldi E."/>
            <person name="Sukno S."/>
            <person name="Thon M."/>
            <person name="Le Floch G."/>
        </authorList>
    </citation>
    <scope>NUCLEOTIDE SEQUENCE</scope>
    <source>
        <strain evidence="1">IMI 504893</strain>
    </source>
</reference>
<dbReference type="KEGG" id="clup:CLUP02_06732"/>
<dbReference type="GeneID" id="73340739"/>
<protein>
    <submittedName>
        <fullName evidence="1">Uncharacterized protein</fullName>
    </submittedName>
</protein>
<organism evidence="1 2">
    <name type="scientific">Colletotrichum lupini</name>
    <dbReference type="NCBI Taxonomy" id="145971"/>
    <lineage>
        <taxon>Eukaryota</taxon>
        <taxon>Fungi</taxon>
        <taxon>Dikarya</taxon>
        <taxon>Ascomycota</taxon>
        <taxon>Pezizomycotina</taxon>
        <taxon>Sordariomycetes</taxon>
        <taxon>Hypocreomycetidae</taxon>
        <taxon>Glomerellales</taxon>
        <taxon>Glomerellaceae</taxon>
        <taxon>Colletotrichum</taxon>
        <taxon>Colletotrichum acutatum species complex</taxon>
    </lineage>
</organism>
<dbReference type="AlphaFoldDB" id="A0A9Q8WFE2"/>
<keyword evidence="2" id="KW-1185">Reference proteome</keyword>